<dbReference type="Proteomes" id="UP000239866">
    <property type="component" value="Unassembled WGS sequence"/>
</dbReference>
<gene>
    <name evidence="2" type="ORF">C7H09_05310</name>
</gene>
<accession>A0A2T1KPF5</accession>
<dbReference type="RefSeq" id="WP_106761568.1">
    <property type="nucleotide sequence ID" value="NZ_PXNP01000019.1"/>
</dbReference>
<protein>
    <submittedName>
        <fullName evidence="2">Uncharacterized protein</fullName>
    </submittedName>
</protein>
<sequence length="110" mass="12076">MKSLSRLALPKVFSVLTLSLALASGLNAADVDARTLNFSTPAPPTDRPTNDALLWWADEVEKRTEGSVSIKIHWLQSLVKYMRIPANVTGHSGDRDRFAHGHHAGVDFVL</sequence>
<dbReference type="OrthoDB" id="9769667at2"/>
<reference evidence="2 3" key="1">
    <citation type="submission" date="2018-03" db="EMBL/GenBank/DDBJ databases">
        <title>Marinobacter brunus sp. nov., a marine bacterium of Gamma-proteobacteria isolated from the surface seawater of the South China Sea.</title>
        <authorList>
            <person name="Cheng H."/>
            <person name="Wu Y.-H."/>
            <person name="Xamxidin M."/>
            <person name="Xu X.-W."/>
        </authorList>
    </citation>
    <scope>NUCLEOTIDE SEQUENCE [LARGE SCALE GENOMIC DNA]</scope>
    <source>
        <strain evidence="2 3">NH169-3</strain>
    </source>
</reference>
<name>A0A2T1KPF5_9GAMM</name>
<proteinExistence type="predicted"/>
<evidence type="ECO:0000256" key="1">
    <source>
        <dbReference type="SAM" id="SignalP"/>
    </source>
</evidence>
<dbReference type="EMBL" id="PXNP01000019">
    <property type="protein sequence ID" value="PSF11975.1"/>
    <property type="molecule type" value="Genomic_DNA"/>
</dbReference>
<dbReference type="Gene3D" id="3.40.190.170">
    <property type="entry name" value="Bacterial extracellular solute-binding protein, family 7"/>
    <property type="match status" value="1"/>
</dbReference>
<keyword evidence="1" id="KW-0732">Signal</keyword>
<dbReference type="AlphaFoldDB" id="A0A2T1KPF5"/>
<keyword evidence="3" id="KW-1185">Reference proteome</keyword>
<organism evidence="2 3">
    <name type="scientific">Marinobacter fuscus</name>
    <dbReference type="NCBI Taxonomy" id="2109942"/>
    <lineage>
        <taxon>Bacteria</taxon>
        <taxon>Pseudomonadati</taxon>
        <taxon>Pseudomonadota</taxon>
        <taxon>Gammaproteobacteria</taxon>
        <taxon>Pseudomonadales</taxon>
        <taxon>Marinobacteraceae</taxon>
        <taxon>Marinobacter</taxon>
    </lineage>
</organism>
<evidence type="ECO:0000313" key="3">
    <source>
        <dbReference type="Proteomes" id="UP000239866"/>
    </source>
</evidence>
<evidence type="ECO:0000313" key="2">
    <source>
        <dbReference type="EMBL" id="PSF11975.1"/>
    </source>
</evidence>
<comment type="caution">
    <text evidence="2">The sequence shown here is derived from an EMBL/GenBank/DDBJ whole genome shotgun (WGS) entry which is preliminary data.</text>
</comment>
<dbReference type="InterPro" id="IPR038404">
    <property type="entry name" value="TRAP_DctP_sf"/>
</dbReference>
<feature type="signal peptide" evidence="1">
    <location>
        <begin position="1"/>
        <end position="28"/>
    </location>
</feature>
<feature type="chain" id="PRO_5015773724" evidence="1">
    <location>
        <begin position="29"/>
        <end position="110"/>
    </location>
</feature>